<dbReference type="Gene3D" id="3.90.79.10">
    <property type="entry name" value="Nucleoside Triphosphate Pyrophosphohydrolase"/>
    <property type="match status" value="1"/>
</dbReference>
<dbReference type="AlphaFoldDB" id="A0A917UJW8"/>
<dbReference type="EMBL" id="BMOE01000001">
    <property type="protein sequence ID" value="GGJ61926.1"/>
    <property type="molecule type" value="Genomic_DNA"/>
</dbReference>
<proteinExistence type="inferred from homology"/>
<dbReference type="InterPro" id="IPR015797">
    <property type="entry name" value="NUDIX_hydrolase-like_dom_sf"/>
</dbReference>
<reference evidence="5" key="1">
    <citation type="journal article" date="2014" name="Int. J. Syst. Evol. Microbiol.">
        <title>Complete genome sequence of Corynebacterium casei LMG S-19264T (=DSM 44701T), isolated from a smear-ripened cheese.</title>
        <authorList>
            <consortium name="US DOE Joint Genome Institute (JGI-PGF)"/>
            <person name="Walter F."/>
            <person name="Albersmeier A."/>
            <person name="Kalinowski J."/>
            <person name="Ruckert C."/>
        </authorList>
    </citation>
    <scope>NUCLEOTIDE SEQUENCE</scope>
    <source>
        <strain evidence="5">JCM 14371</strain>
    </source>
</reference>
<dbReference type="SUPFAM" id="SSF55811">
    <property type="entry name" value="Nudix"/>
    <property type="match status" value="1"/>
</dbReference>
<dbReference type="PROSITE" id="PS51462">
    <property type="entry name" value="NUDIX"/>
    <property type="match status" value="1"/>
</dbReference>
<evidence type="ECO:0000259" key="4">
    <source>
        <dbReference type="PROSITE" id="PS51462"/>
    </source>
</evidence>
<sequence>MRALLRAFSRREVTRPPRQLVGAGVLCLNARGEVLLVRRGDNGRWDVPGGRVEPGEATDAAARRELHEETTLTAGAFSLLGVFSGPDTLHTYPDGNTVAWVTVLYLTRDVSGMPTAADDACEARWFPPGEVPGPLSPATRQYLQALHASLHAGTPGPL</sequence>
<dbReference type="Proteomes" id="UP000635726">
    <property type="component" value="Unassembled WGS sequence"/>
</dbReference>
<dbReference type="GO" id="GO:0016787">
    <property type="term" value="F:hydrolase activity"/>
    <property type="evidence" value="ECO:0007669"/>
    <property type="project" value="UniProtKB-KW"/>
</dbReference>
<dbReference type="Pfam" id="PF00293">
    <property type="entry name" value="NUDIX"/>
    <property type="match status" value="1"/>
</dbReference>
<evidence type="ECO:0000313" key="6">
    <source>
        <dbReference type="Proteomes" id="UP000635726"/>
    </source>
</evidence>
<comment type="cofactor">
    <cofactor evidence="1">
        <name>Mg(2+)</name>
        <dbReference type="ChEBI" id="CHEBI:18420"/>
    </cofactor>
</comment>
<accession>A0A917UJW8</accession>
<keyword evidence="6" id="KW-1185">Reference proteome</keyword>
<evidence type="ECO:0000256" key="3">
    <source>
        <dbReference type="RuleBase" id="RU003476"/>
    </source>
</evidence>
<dbReference type="RefSeq" id="WP_229670663.1">
    <property type="nucleotide sequence ID" value="NZ_BMOE01000001.1"/>
</dbReference>
<evidence type="ECO:0000256" key="2">
    <source>
        <dbReference type="ARBA" id="ARBA00022801"/>
    </source>
</evidence>
<comment type="caution">
    <text evidence="5">The sequence shown here is derived from an EMBL/GenBank/DDBJ whole genome shotgun (WGS) entry which is preliminary data.</text>
</comment>
<gene>
    <name evidence="5" type="primary">ykjE</name>
    <name evidence="5" type="ORF">GCM10008939_02140</name>
</gene>
<organism evidence="5 6">
    <name type="scientific">Deinococcus aquiradiocola</name>
    <dbReference type="NCBI Taxonomy" id="393059"/>
    <lineage>
        <taxon>Bacteria</taxon>
        <taxon>Thermotogati</taxon>
        <taxon>Deinococcota</taxon>
        <taxon>Deinococci</taxon>
        <taxon>Deinococcales</taxon>
        <taxon>Deinococcaceae</taxon>
        <taxon>Deinococcus</taxon>
    </lineage>
</organism>
<dbReference type="PROSITE" id="PS00893">
    <property type="entry name" value="NUDIX_BOX"/>
    <property type="match status" value="1"/>
</dbReference>
<keyword evidence="2 3" id="KW-0378">Hydrolase</keyword>
<dbReference type="PANTHER" id="PTHR43046">
    <property type="entry name" value="GDP-MANNOSE MANNOSYL HYDROLASE"/>
    <property type="match status" value="1"/>
</dbReference>
<dbReference type="InterPro" id="IPR020476">
    <property type="entry name" value="Nudix_hydrolase"/>
</dbReference>
<dbReference type="PRINTS" id="PR00502">
    <property type="entry name" value="NUDIXFAMILY"/>
</dbReference>
<dbReference type="InterPro" id="IPR020084">
    <property type="entry name" value="NUDIX_hydrolase_CS"/>
</dbReference>
<comment type="similarity">
    <text evidence="3">Belongs to the Nudix hydrolase family.</text>
</comment>
<evidence type="ECO:0000256" key="1">
    <source>
        <dbReference type="ARBA" id="ARBA00001946"/>
    </source>
</evidence>
<dbReference type="InterPro" id="IPR000086">
    <property type="entry name" value="NUDIX_hydrolase_dom"/>
</dbReference>
<dbReference type="PANTHER" id="PTHR43046:SF2">
    <property type="entry name" value="8-OXO-DGTP DIPHOSPHATASE-RELATED"/>
    <property type="match status" value="1"/>
</dbReference>
<protein>
    <submittedName>
        <fullName evidence="5">ADP-ribose pyrophosphatase</fullName>
    </submittedName>
</protein>
<feature type="domain" description="Nudix hydrolase" evidence="4">
    <location>
        <begin position="16"/>
        <end position="148"/>
    </location>
</feature>
<evidence type="ECO:0000313" key="5">
    <source>
        <dbReference type="EMBL" id="GGJ61926.1"/>
    </source>
</evidence>
<reference evidence="5" key="2">
    <citation type="submission" date="2020-09" db="EMBL/GenBank/DDBJ databases">
        <authorList>
            <person name="Sun Q."/>
            <person name="Ohkuma M."/>
        </authorList>
    </citation>
    <scope>NUCLEOTIDE SEQUENCE</scope>
    <source>
        <strain evidence="5">JCM 14371</strain>
    </source>
</reference>
<name>A0A917UJW8_9DEIO</name>